<feature type="binding site" evidence="5">
    <location>
        <position position="224"/>
    </location>
    <ligand>
        <name>FAD</name>
        <dbReference type="ChEBI" id="CHEBI:57692"/>
    </ligand>
</feature>
<evidence type="ECO:0000256" key="5">
    <source>
        <dbReference type="PIRSR" id="PIRSR602081-1"/>
    </source>
</evidence>
<evidence type="ECO:0000256" key="7">
    <source>
        <dbReference type="SAM" id="MobiDB-lite"/>
    </source>
</evidence>
<dbReference type="Pfam" id="PF00875">
    <property type="entry name" value="DNA_photolyase"/>
    <property type="match status" value="1"/>
</dbReference>
<dbReference type="InterPro" id="IPR014729">
    <property type="entry name" value="Rossmann-like_a/b/a_fold"/>
</dbReference>
<dbReference type="GO" id="GO:0003904">
    <property type="term" value="F:deoxyribodipyrimidine photo-lyase activity"/>
    <property type="evidence" value="ECO:0007669"/>
    <property type="project" value="TreeGrafter"/>
</dbReference>
<name>A0AAD7UE87_9STRA</name>
<protein>
    <recommendedName>
        <fullName evidence="6">Cryptochrome DASH</fullName>
    </recommendedName>
</protein>
<dbReference type="SUPFAM" id="SSF48173">
    <property type="entry name" value="Cryptochrome/photolyase FAD-binding domain"/>
    <property type="match status" value="1"/>
</dbReference>
<reference evidence="9" key="1">
    <citation type="submission" date="2023-01" db="EMBL/GenBank/DDBJ databases">
        <title>Metagenome sequencing of chrysophaentin producing Chrysophaeum taylorii.</title>
        <authorList>
            <person name="Davison J."/>
            <person name="Bewley C."/>
        </authorList>
    </citation>
    <scope>NUCLEOTIDE SEQUENCE</scope>
    <source>
        <strain evidence="9">NIES-1699</strain>
    </source>
</reference>
<organism evidence="9 10">
    <name type="scientific">Chrysophaeum taylorii</name>
    <dbReference type="NCBI Taxonomy" id="2483200"/>
    <lineage>
        <taxon>Eukaryota</taxon>
        <taxon>Sar</taxon>
        <taxon>Stramenopiles</taxon>
        <taxon>Ochrophyta</taxon>
        <taxon>Pelagophyceae</taxon>
        <taxon>Pelagomonadales</taxon>
        <taxon>Pelagomonadaceae</taxon>
        <taxon>Chrysophaeum</taxon>
    </lineage>
</organism>
<dbReference type="AlphaFoldDB" id="A0AAD7UE87"/>
<evidence type="ECO:0000313" key="10">
    <source>
        <dbReference type="Proteomes" id="UP001230188"/>
    </source>
</evidence>
<dbReference type="InterPro" id="IPR005101">
    <property type="entry name" value="Cryptochr/Photolyase_FAD-bd"/>
</dbReference>
<comment type="cofactor">
    <cofactor evidence="5 6">
        <name>FAD</name>
        <dbReference type="ChEBI" id="CHEBI:57692"/>
    </cofactor>
    <text evidence="5 6">Binds 1 FAD per subunit.</text>
</comment>
<evidence type="ECO:0000313" key="9">
    <source>
        <dbReference type="EMBL" id="KAJ8603476.1"/>
    </source>
</evidence>
<evidence type="ECO:0000256" key="1">
    <source>
        <dbReference type="ARBA" id="ARBA00005862"/>
    </source>
</evidence>
<comment type="function">
    <text evidence="6">May have a photoreceptor function.</text>
</comment>
<proteinExistence type="inferred from homology"/>
<sequence length="517" mass="58318">MEIVPVVCLDPRVYSAEATQGCSMKKCGAKRAKFVLESVEDLRRRLRSLGSDLIVAVEQPATAIERLTAAAVAVDPRARVEVACAEGVCTEERDDETAVAAAIAQHGATLRRVWEKTLYHLDDVQGLGGQLPDDVFTNWRTKVEKADARLRSDLRTDEGKLPPIPPILASEAARPVPGLKDLGYDEADAVADPRGDFFAPVGGETAALARLKRYIWEEDRLKDYFDTRNAMIGQGYSSKLAPWLARGCVSPRRVAAETLRYERVRGIKNKSTYWLRFELTWRDYFVYYAREHGSKLFWPSGAKGLGRPGHWIREPDSREFQAWSRGQTGVPLVDANIREILATGFMSNRGRQNVASFLTLDLGVDWRLGAAFFEEHLVDYAPEANWGNCRRLRHAAAGLNGGRLNKFNILKQSKDYDPEGRYVKLWCPELERIPVPQCFEPWKLNRGEQARMGCVIGEDYPPLLRSRGQPRFPTTDAAAAGGDVRDRRWGKLGTGREARKDQNNRNKLRRKKHSRLQ</sequence>
<dbReference type="PRINTS" id="PR00147">
    <property type="entry name" value="DNAPHOTLYASE"/>
</dbReference>
<gene>
    <name evidence="9" type="ORF">CTAYLR_005115</name>
</gene>
<feature type="compositionally biased region" description="Basic residues" evidence="7">
    <location>
        <begin position="506"/>
        <end position="517"/>
    </location>
</feature>
<dbReference type="InterPro" id="IPR014133">
    <property type="entry name" value="Cry_DASH"/>
</dbReference>
<dbReference type="InterPro" id="IPR002081">
    <property type="entry name" value="Cryptochrome/DNA_photolyase_1"/>
</dbReference>
<keyword evidence="2 5" id="KW-0285">Flavoprotein</keyword>
<keyword evidence="3 5" id="KW-0274">FAD</keyword>
<dbReference type="InterPro" id="IPR036155">
    <property type="entry name" value="Crypto/Photolyase_N_sf"/>
</dbReference>
<dbReference type="Pfam" id="PF03441">
    <property type="entry name" value="FAD_binding_7"/>
    <property type="match status" value="1"/>
</dbReference>
<dbReference type="PANTHER" id="PTHR11455">
    <property type="entry name" value="CRYPTOCHROME"/>
    <property type="match status" value="1"/>
</dbReference>
<dbReference type="Gene3D" id="1.25.40.80">
    <property type="match status" value="1"/>
</dbReference>
<dbReference type="GO" id="GO:0000719">
    <property type="term" value="P:photoreactive repair"/>
    <property type="evidence" value="ECO:0007669"/>
    <property type="project" value="TreeGrafter"/>
</dbReference>
<dbReference type="InterPro" id="IPR006050">
    <property type="entry name" value="DNA_photolyase_N"/>
</dbReference>
<feature type="region of interest" description="Disordered" evidence="7">
    <location>
        <begin position="465"/>
        <end position="517"/>
    </location>
</feature>
<dbReference type="SUPFAM" id="SSF52425">
    <property type="entry name" value="Cryptochrome/photolyase, N-terminal domain"/>
    <property type="match status" value="1"/>
</dbReference>
<feature type="compositionally biased region" description="Basic and acidic residues" evidence="7">
    <location>
        <begin position="483"/>
        <end position="504"/>
    </location>
</feature>
<evidence type="ECO:0000256" key="4">
    <source>
        <dbReference type="ARBA" id="ARBA00022991"/>
    </source>
</evidence>
<dbReference type="Proteomes" id="UP001230188">
    <property type="component" value="Unassembled WGS sequence"/>
</dbReference>
<dbReference type="Gene3D" id="1.10.579.10">
    <property type="entry name" value="DNA Cyclobutane Dipyrimidine Photolyase, subunit A, domain 3"/>
    <property type="match status" value="1"/>
</dbReference>
<evidence type="ECO:0000259" key="8">
    <source>
        <dbReference type="PROSITE" id="PS51645"/>
    </source>
</evidence>
<comment type="cofactor">
    <cofactor evidence="6">
        <name>(6R)-5,10-methylene-5,6,7,8-tetrahydrofolate</name>
        <dbReference type="ChEBI" id="CHEBI:15636"/>
    </cofactor>
    <text evidence="6">Binds 1 5,10-methenyltetrahydrofolate (MTHF) per subunit.</text>
</comment>
<comment type="caution">
    <text evidence="9">The sequence shown here is derived from an EMBL/GenBank/DDBJ whole genome shotgun (WGS) entry which is preliminary data.</text>
</comment>
<dbReference type="PANTHER" id="PTHR11455:SF22">
    <property type="entry name" value="CRYPTOCHROME DASH"/>
    <property type="match status" value="1"/>
</dbReference>
<dbReference type="PROSITE" id="PS51645">
    <property type="entry name" value="PHR_CRY_ALPHA_BETA"/>
    <property type="match status" value="1"/>
</dbReference>
<dbReference type="InterPro" id="IPR036134">
    <property type="entry name" value="Crypto/Photolyase_FAD-like_sf"/>
</dbReference>
<evidence type="ECO:0000256" key="2">
    <source>
        <dbReference type="ARBA" id="ARBA00022630"/>
    </source>
</evidence>
<dbReference type="NCBIfam" id="TIGR02765">
    <property type="entry name" value="crypto_DASH"/>
    <property type="match status" value="1"/>
</dbReference>
<comment type="similarity">
    <text evidence="1 6">Belongs to the DNA photolyase class-1 family.</text>
</comment>
<dbReference type="Gene3D" id="3.40.50.620">
    <property type="entry name" value="HUPs"/>
    <property type="match status" value="1"/>
</dbReference>
<dbReference type="EMBL" id="JAQMWT010000350">
    <property type="protein sequence ID" value="KAJ8603476.1"/>
    <property type="molecule type" value="Genomic_DNA"/>
</dbReference>
<keyword evidence="10" id="KW-1185">Reference proteome</keyword>
<dbReference type="GO" id="GO:0003677">
    <property type="term" value="F:DNA binding"/>
    <property type="evidence" value="ECO:0007669"/>
    <property type="project" value="TreeGrafter"/>
</dbReference>
<keyword evidence="4 6" id="KW-0157">Chromophore</keyword>
<evidence type="ECO:0000256" key="3">
    <source>
        <dbReference type="ARBA" id="ARBA00022827"/>
    </source>
</evidence>
<evidence type="ECO:0000256" key="6">
    <source>
        <dbReference type="RuleBase" id="RU367151"/>
    </source>
</evidence>
<accession>A0AAD7UE87</accession>
<dbReference type="GO" id="GO:0071949">
    <property type="term" value="F:FAD binding"/>
    <property type="evidence" value="ECO:0007669"/>
    <property type="project" value="TreeGrafter"/>
</dbReference>
<feature type="domain" description="Photolyase/cryptochrome alpha/beta" evidence="8">
    <location>
        <begin position="1"/>
        <end position="118"/>
    </location>
</feature>